<dbReference type="PROSITE" id="PS00105">
    <property type="entry name" value="AA_TRANSFER_CLASS_1"/>
    <property type="match status" value="1"/>
</dbReference>
<gene>
    <name evidence="5" type="ORF">UFOPK2289_00442</name>
    <name evidence="6" type="ORF">UFOPK2822_00476</name>
    <name evidence="7" type="ORF">UFOPK3346_00806</name>
    <name evidence="8" type="ORF">UFOPK3670_00846</name>
    <name evidence="9" type="ORF">UFOPK4308_00893</name>
</gene>
<accession>A0A6J6TFJ9</accession>
<dbReference type="GO" id="GO:0008483">
    <property type="term" value="F:transaminase activity"/>
    <property type="evidence" value="ECO:0007669"/>
    <property type="project" value="UniProtKB-KW"/>
</dbReference>
<evidence type="ECO:0000256" key="1">
    <source>
        <dbReference type="ARBA" id="ARBA00001933"/>
    </source>
</evidence>
<evidence type="ECO:0000256" key="2">
    <source>
        <dbReference type="ARBA" id="ARBA00022576"/>
    </source>
</evidence>
<dbReference type="SUPFAM" id="SSF53383">
    <property type="entry name" value="PLP-dependent transferases"/>
    <property type="match status" value="1"/>
</dbReference>
<proteinExistence type="predicted"/>
<evidence type="ECO:0000313" key="7">
    <source>
        <dbReference type="EMBL" id="CAB4867094.1"/>
    </source>
</evidence>
<protein>
    <submittedName>
        <fullName evidence="6">Unannotated protein</fullName>
    </submittedName>
</protein>
<evidence type="ECO:0000259" key="4">
    <source>
        <dbReference type="Pfam" id="PF00155"/>
    </source>
</evidence>
<evidence type="ECO:0000313" key="9">
    <source>
        <dbReference type="EMBL" id="CAB5059151.1"/>
    </source>
</evidence>
<dbReference type="GO" id="GO:0030170">
    <property type="term" value="F:pyridoxal phosphate binding"/>
    <property type="evidence" value="ECO:0007669"/>
    <property type="project" value="InterPro"/>
</dbReference>
<dbReference type="AlphaFoldDB" id="A0A6J6TFJ9"/>
<sequence>MAWLPTILEVSSLLIPEIAYPTYNVGAIVAGARIEAVDVDAATWPSAELAWVNSPSNPTGRVHSEAELLRALQWARSNQSILLSDECYLEFGFTSPPQSILSLTGGDNKNVLALHSLSKRSNMAGYRAAFLVGDSSLVAKIREVRKHAGMMVSSPVQSAMIAALADSTHVSQQRSRYKARREKLIPALESVGFRIDFSHAGLYLWCTRNEDGWKSVAWLAERGILATPGSVYGPKGANHIRVALTSTDKDIDEAVSRLLSESQ</sequence>
<dbReference type="InterPro" id="IPR015421">
    <property type="entry name" value="PyrdxlP-dep_Trfase_major"/>
</dbReference>
<evidence type="ECO:0000313" key="5">
    <source>
        <dbReference type="EMBL" id="CAB4660115.1"/>
    </source>
</evidence>
<dbReference type="Gene3D" id="3.90.1150.10">
    <property type="entry name" value="Aspartate Aminotransferase, domain 1"/>
    <property type="match status" value="1"/>
</dbReference>
<organism evidence="6">
    <name type="scientific">freshwater metagenome</name>
    <dbReference type="NCBI Taxonomy" id="449393"/>
    <lineage>
        <taxon>unclassified sequences</taxon>
        <taxon>metagenomes</taxon>
        <taxon>ecological metagenomes</taxon>
    </lineage>
</organism>
<dbReference type="EMBL" id="CAFBLE010000005">
    <property type="protein sequence ID" value="CAB4867094.1"/>
    <property type="molecule type" value="Genomic_DNA"/>
</dbReference>
<dbReference type="Pfam" id="PF00155">
    <property type="entry name" value="Aminotran_1_2"/>
    <property type="match status" value="1"/>
</dbReference>
<dbReference type="CDD" id="cd00609">
    <property type="entry name" value="AAT_like"/>
    <property type="match status" value="1"/>
</dbReference>
<dbReference type="InterPro" id="IPR015424">
    <property type="entry name" value="PyrdxlP-dep_Trfase"/>
</dbReference>
<evidence type="ECO:0000313" key="6">
    <source>
        <dbReference type="EMBL" id="CAB4745595.1"/>
    </source>
</evidence>
<dbReference type="EMBL" id="CAEZZC010000005">
    <property type="protein sequence ID" value="CAB4745595.1"/>
    <property type="molecule type" value="Genomic_DNA"/>
</dbReference>
<dbReference type="PANTHER" id="PTHR42832:SF3">
    <property type="entry name" value="L-GLUTAMINE--4-(METHYLSULFANYL)-2-OXOBUTANOATE AMINOTRANSFERASE"/>
    <property type="match status" value="1"/>
</dbReference>
<evidence type="ECO:0000256" key="3">
    <source>
        <dbReference type="ARBA" id="ARBA00022679"/>
    </source>
</evidence>
<dbReference type="Gene3D" id="3.40.640.10">
    <property type="entry name" value="Type I PLP-dependent aspartate aminotransferase-like (Major domain)"/>
    <property type="match status" value="1"/>
</dbReference>
<dbReference type="InterPro" id="IPR004838">
    <property type="entry name" value="NHTrfase_class1_PyrdxlP-BS"/>
</dbReference>
<comment type="cofactor">
    <cofactor evidence="1">
        <name>pyridoxal 5'-phosphate</name>
        <dbReference type="ChEBI" id="CHEBI:597326"/>
    </cofactor>
</comment>
<dbReference type="InterPro" id="IPR015422">
    <property type="entry name" value="PyrdxlP-dep_Trfase_small"/>
</dbReference>
<dbReference type="EMBL" id="CAEZWT010000008">
    <property type="protein sequence ID" value="CAB4660115.1"/>
    <property type="molecule type" value="Genomic_DNA"/>
</dbReference>
<name>A0A6J6TFJ9_9ZZZZ</name>
<evidence type="ECO:0000313" key="8">
    <source>
        <dbReference type="EMBL" id="CAB4923974.1"/>
    </source>
</evidence>
<dbReference type="InterPro" id="IPR050881">
    <property type="entry name" value="LL-DAP_aminotransferase"/>
</dbReference>
<reference evidence="6" key="1">
    <citation type="submission" date="2020-05" db="EMBL/GenBank/DDBJ databases">
        <authorList>
            <person name="Chiriac C."/>
            <person name="Salcher M."/>
            <person name="Ghai R."/>
            <person name="Kavagutti S V."/>
        </authorList>
    </citation>
    <scope>NUCLEOTIDE SEQUENCE</scope>
</reference>
<dbReference type="PANTHER" id="PTHR42832">
    <property type="entry name" value="AMINO ACID AMINOTRANSFERASE"/>
    <property type="match status" value="1"/>
</dbReference>
<dbReference type="InterPro" id="IPR004839">
    <property type="entry name" value="Aminotransferase_I/II_large"/>
</dbReference>
<dbReference type="EMBL" id="CAFBQL010000005">
    <property type="protein sequence ID" value="CAB5059151.1"/>
    <property type="molecule type" value="Genomic_DNA"/>
</dbReference>
<feature type="domain" description="Aminotransferase class I/classII large" evidence="4">
    <location>
        <begin position="14"/>
        <end position="258"/>
    </location>
</feature>
<keyword evidence="2" id="KW-0032">Aminotransferase</keyword>
<keyword evidence="3" id="KW-0808">Transferase</keyword>
<dbReference type="EMBL" id="CAFBMV010000005">
    <property type="protein sequence ID" value="CAB4923974.1"/>
    <property type="molecule type" value="Genomic_DNA"/>
</dbReference>